<evidence type="ECO:0000256" key="1">
    <source>
        <dbReference type="SAM" id="MobiDB-lite"/>
    </source>
</evidence>
<evidence type="ECO:0000313" key="3">
    <source>
        <dbReference type="Proteomes" id="UP000034307"/>
    </source>
</evidence>
<sequence length="117" mass="12767">MGVSEKLFSFVPQIEAPVNRIYSWIVDDMEQTNRMLEAESALAILREIGEYAHRYPKRFYSQLALLTLSTLAAACTALEIDTGTAPVETQIPIPTAQPEPSPTPVAPDATTTTGVET</sequence>
<accession>A0A0G1RKJ8</accession>
<evidence type="ECO:0000313" key="2">
    <source>
        <dbReference type="EMBL" id="KKU57844.1"/>
    </source>
</evidence>
<organism evidence="2 3">
    <name type="scientific">Candidatus Amesbacteria bacterium GW2011_GWA2_47_11b</name>
    <dbReference type="NCBI Taxonomy" id="1618358"/>
    <lineage>
        <taxon>Bacteria</taxon>
        <taxon>Candidatus Amesiibacteriota</taxon>
    </lineage>
</organism>
<protein>
    <submittedName>
        <fullName evidence="2">Uncharacterized protein</fullName>
    </submittedName>
</protein>
<dbReference type="EMBL" id="LCNO01000009">
    <property type="protein sequence ID" value="KKU57844.1"/>
    <property type="molecule type" value="Genomic_DNA"/>
</dbReference>
<dbReference type="Proteomes" id="UP000034307">
    <property type="component" value="Unassembled WGS sequence"/>
</dbReference>
<feature type="non-terminal residue" evidence="2">
    <location>
        <position position="117"/>
    </location>
</feature>
<name>A0A0G1RKJ8_9BACT</name>
<proteinExistence type="predicted"/>
<gene>
    <name evidence="2" type="ORF">UX80_C0009G0059</name>
</gene>
<feature type="compositionally biased region" description="Pro residues" evidence="1">
    <location>
        <begin position="95"/>
        <end position="105"/>
    </location>
</feature>
<feature type="compositionally biased region" description="Low complexity" evidence="1">
    <location>
        <begin position="106"/>
        <end position="117"/>
    </location>
</feature>
<dbReference type="AlphaFoldDB" id="A0A0G1RKJ8"/>
<comment type="caution">
    <text evidence="2">The sequence shown here is derived from an EMBL/GenBank/DDBJ whole genome shotgun (WGS) entry which is preliminary data.</text>
</comment>
<feature type="region of interest" description="Disordered" evidence="1">
    <location>
        <begin position="88"/>
        <end position="117"/>
    </location>
</feature>
<dbReference type="STRING" id="1618358.UX80_C0009G0059"/>
<reference evidence="2 3" key="1">
    <citation type="journal article" date="2015" name="Nature">
        <title>rRNA introns, odd ribosomes, and small enigmatic genomes across a large radiation of phyla.</title>
        <authorList>
            <person name="Brown C.T."/>
            <person name="Hug L.A."/>
            <person name="Thomas B.C."/>
            <person name="Sharon I."/>
            <person name="Castelle C.J."/>
            <person name="Singh A."/>
            <person name="Wilkins M.J."/>
            <person name="Williams K.H."/>
            <person name="Banfield J.F."/>
        </authorList>
    </citation>
    <scope>NUCLEOTIDE SEQUENCE [LARGE SCALE GENOMIC DNA]</scope>
</reference>